<name>A0A183F3P3_HELPZ</name>
<dbReference type="Pfam" id="PF14768">
    <property type="entry name" value="RPA_interact_C"/>
    <property type="match status" value="1"/>
</dbReference>
<reference evidence="7" key="2">
    <citation type="submission" date="2019-09" db="UniProtKB">
        <authorList>
            <consortium name="WormBaseParasite"/>
        </authorList>
    </citation>
    <scope>IDENTIFICATION</scope>
</reference>
<dbReference type="GO" id="GO:0006606">
    <property type="term" value="P:protein import into nucleus"/>
    <property type="evidence" value="ECO:0007669"/>
    <property type="project" value="TreeGrafter"/>
</dbReference>
<organism evidence="6 7">
    <name type="scientific">Heligmosomoides polygyrus</name>
    <name type="common">Parasitic roundworm</name>
    <dbReference type="NCBI Taxonomy" id="6339"/>
    <lineage>
        <taxon>Eukaryota</taxon>
        <taxon>Metazoa</taxon>
        <taxon>Ecdysozoa</taxon>
        <taxon>Nematoda</taxon>
        <taxon>Chromadorea</taxon>
        <taxon>Rhabditida</taxon>
        <taxon>Rhabditina</taxon>
        <taxon>Rhabditomorpha</taxon>
        <taxon>Strongyloidea</taxon>
        <taxon>Heligmosomidae</taxon>
        <taxon>Heligmosomoides</taxon>
    </lineage>
</organism>
<dbReference type="InterPro" id="IPR028156">
    <property type="entry name" value="RIP"/>
</dbReference>
<evidence type="ECO:0000256" key="2">
    <source>
        <dbReference type="ARBA" id="ARBA00022771"/>
    </source>
</evidence>
<gene>
    <name evidence="5" type="ORF">HPBE_LOCUS786</name>
</gene>
<dbReference type="GO" id="GO:0008270">
    <property type="term" value="F:zinc ion binding"/>
    <property type="evidence" value="ECO:0007669"/>
    <property type="project" value="UniProtKB-KW"/>
</dbReference>
<evidence type="ECO:0000259" key="4">
    <source>
        <dbReference type="Pfam" id="PF14768"/>
    </source>
</evidence>
<protein>
    <submittedName>
        <fullName evidence="7">RPA_interact_C domain-containing protein</fullName>
    </submittedName>
</protein>
<evidence type="ECO:0000313" key="6">
    <source>
        <dbReference type="Proteomes" id="UP000050761"/>
    </source>
</evidence>
<keyword evidence="3" id="KW-0862">Zinc</keyword>
<dbReference type="PANTHER" id="PTHR31742">
    <property type="entry name" value="RPA-INTERACTING PROTEIN RPAIN"/>
    <property type="match status" value="1"/>
</dbReference>
<dbReference type="Proteomes" id="UP000050761">
    <property type="component" value="Unassembled WGS sequence"/>
</dbReference>
<accession>A0A3P7WNG7</accession>
<proteinExistence type="predicted"/>
<sequence>MSAAMSDRLHLYKNAGRVLAIRDSLRKRCAEKLREKRMDQFECRRQMEAVVRETVSAEMKADTAELDEDVLLELFESVTKALMQEQYEDILRLEDERLAADVEEFLNPPVYCPACLRSPLVLTEKSAQCKECPFVHHFSVVSAPPTQAELRRLLSDGFLTHEATECCVRPEPVRIDDKLHLRCSDCGFQTVII</sequence>
<dbReference type="GO" id="GO:0005634">
    <property type="term" value="C:nucleus"/>
    <property type="evidence" value="ECO:0007669"/>
    <property type="project" value="TreeGrafter"/>
</dbReference>
<evidence type="ECO:0000256" key="3">
    <source>
        <dbReference type="ARBA" id="ARBA00022833"/>
    </source>
</evidence>
<evidence type="ECO:0000256" key="1">
    <source>
        <dbReference type="ARBA" id="ARBA00022723"/>
    </source>
</evidence>
<dbReference type="PANTHER" id="PTHR31742:SF1">
    <property type="entry name" value="RPA-INTERACTING PROTEIN"/>
    <property type="match status" value="1"/>
</dbReference>
<keyword evidence="1" id="KW-0479">Metal-binding</keyword>
<dbReference type="AlphaFoldDB" id="A0A183F3P3"/>
<keyword evidence="6" id="KW-1185">Reference proteome</keyword>
<feature type="domain" description="RPA-interacting protein C-terminal" evidence="4">
    <location>
        <begin position="112"/>
        <end position="189"/>
    </location>
</feature>
<dbReference type="OrthoDB" id="435311at2759"/>
<dbReference type="InterPro" id="IPR028159">
    <property type="entry name" value="RPA_interact_C_dom"/>
</dbReference>
<keyword evidence="2" id="KW-0863">Zinc-finger</keyword>
<dbReference type="WBParaSite" id="HPBE_0000078501-mRNA-1">
    <property type="protein sequence ID" value="HPBE_0000078501-mRNA-1"/>
    <property type="gene ID" value="HPBE_0000078501"/>
</dbReference>
<evidence type="ECO:0000313" key="5">
    <source>
        <dbReference type="EMBL" id="VDO19168.1"/>
    </source>
</evidence>
<evidence type="ECO:0000313" key="7">
    <source>
        <dbReference type="WBParaSite" id="HPBE_0000078501-mRNA-1"/>
    </source>
</evidence>
<dbReference type="EMBL" id="UZAH01000674">
    <property type="protein sequence ID" value="VDO19168.1"/>
    <property type="molecule type" value="Genomic_DNA"/>
</dbReference>
<accession>A0A183F3P3</accession>
<reference evidence="5 6" key="1">
    <citation type="submission" date="2018-11" db="EMBL/GenBank/DDBJ databases">
        <authorList>
            <consortium name="Pathogen Informatics"/>
        </authorList>
    </citation>
    <scope>NUCLEOTIDE SEQUENCE [LARGE SCALE GENOMIC DNA]</scope>
</reference>